<keyword evidence="2" id="KW-0805">Transcription regulation</keyword>
<dbReference type="Gene3D" id="3.40.50.2300">
    <property type="match status" value="1"/>
</dbReference>
<dbReference type="PRINTS" id="PR00038">
    <property type="entry name" value="HTHLUXR"/>
</dbReference>
<dbReference type="InterPro" id="IPR016032">
    <property type="entry name" value="Sig_transdc_resp-reg_C-effctor"/>
</dbReference>
<dbReference type="SMART" id="SM00448">
    <property type="entry name" value="REC"/>
    <property type="match status" value="1"/>
</dbReference>
<evidence type="ECO:0000259" key="6">
    <source>
        <dbReference type="PROSITE" id="PS50043"/>
    </source>
</evidence>
<dbReference type="CDD" id="cd17535">
    <property type="entry name" value="REC_NarL-like"/>
    <property type="match status" value="1"/>
</dbReference>
<dbReference type="GO" id="GO:0003677">
    <property type="term" value="F:DNA binding"/>
    <property type="evidence" value="ECO:0007669"/>
    <property type="project" value="UniProtKB-KW"/>
</dbReference>
<dbReference type="PROSITE" id="PS50043">
    <property type="entry name" value="HTH_LUXR_2"/>
    <property type="match status" value="1"/>
</dbReference>
<evidence type="ECO:0000313" key="8">
    <source>
        <dbReference type="EMBL" id="QDV47345.1"/>
    </source>
</evidence>
<dbReference type="KEGG" id="snep:Enr13x_72540"/>
<dbReference type="EMBL" id="CP037423">
    <property type="protein sequence ID" value="QDV47345.1"/>
    <property type="molecule type" value="Genomic_DNA"/>
</dbReference>
<dbReference type="InterPro" id="IPR058245">
    <property type="entry name" value="NreC/VraR/RcsB-like_REC"/>
</dbReference>
<evidence type="ECO:0000256" key="3">
    <source>
        <dbReference type="ARBA" id="ARBA00023125"/>
    </source>
</evidence>
<feature type="domain" description="HTH luxR-type" evidence="6">
    <location>
        <begin position="170"/>
        <end position="239"/>
    </location>
</feature>
<evidence type="ECO:0000256" key="2">
    <source>
        <dbReference type="ARBA" id="ARBA00023015"/>
    </source>
</evidence>
<dbReference type="PROSITE" id="PS00622">
    <property type="entry name" value="HTH_LUXR_1"/>
    <property type="match status" value="1"/>
</dbReference>
<dbReference type="PROSITE" id="PS50110">
    <property type="entry name" value="RESPONSE_REGULATORY"/>
    <property type="match status" value="1"/>
</dbReference>
<organism evidence="8 9">
    <name type="scientific">Stieleria neptunia</name>
    <dbReference type="NCBI Taxonomy" id="2527979"/>
    <lineage>
        <taxon>Bacteria</taxon>
        <taxon>Pseudomonadati</taxon>
        <taxon>Planctomycetota</taxon>
        <taxon>Planctomycetia</taxon>
        <taxon>Pirellulales</taxon>
        <taxon>Pirellulaceae</taxon>
        <taxon>Stieleria</taxon>
    </lineage>
</organism>
<sequence>MTKRRITEAKPATASTTQRAVGVMIVDDHELLRDGLRQLISRQPYWKVCGEADSEHQARIRFRELQPDLVIVDLTLRESSGLDLIKWIVDQRPQTRVIVSTMHDERDYGERAMKAGASGYVNKHLPATTILEAIDRVLRGGLFFSEEMTSRLMHSAVSGADPRSDPGDPGRSIVGALSNRELQVFTLIGHGYTTHEIAKKLHISPNTVGTHRERLKGKLDLNSSADLNRQATLWVVQNG</sequence>
<gene>
    <name evidence="8" type="primary">degU_2</name>
    <name evidence="8" type="ORF">Enr13x_72540</name>
</gene>
<dbReference type="AlphaFoldDB" id="A0A518I2K8"/>
<evidence type="ECO:0000256" key="4">
    <source>
        <dbReference type="ARBA" id="ARBA00023163"/>
    </source>
</evidence>
<dbReference type="PANTHER" id="PTHR43214">
    <property type="entry name" value="TWO-COMPONENT RESPONSE REGULATOR"/>
    <property type="match status" value="1"/>
</dbReference>
<proteinExistence type="predicted"/>
<protein>
    <submittedName>
        <fullName evidence="8">Transcriptional regulatory protein DegU</fullName>
    </submittedName>
</protein>
<keyword evidence="4" id="KW-0804">Transcription</keyword>
<dbReference type="InterPro" id="IPR000792">
    <property type="entry name" value="Tscrpt_reg_LuxR_C"/>
</dbReference>
<feature type="domain" description="Response regulatory" evidence="7">
    <location>
        <begin position="22"/>
        <end position="138"/>
    </location>
</feature>
<evidence type="ECO:0000313" key="9">
    <source>
        <dbReference type="Proteomes" id="UP000319004"/>
    </source>
</evidence>
<keyword evidence="1 5" id="KW-0597">Phosphoprotein</keyword>
<dbReference type="Proteomes" id="UP000319004">
    <property type="component" value="Chromosome"/>
</dbReference>
<feature type="modified residue" description="4-aspartylphosphate" evidence="5">
    <location>
        <position position="73"/>
    </location>
</feature>
<dbReference type="SUPFAM" id="SSF46894">
    <property type="entry name" value="C-terminal effector domain of the bipartite response regulators"/>
    <property type="match status" value="1"/>
</dbReference>
<dbReference type="InterPro" id="IPR001789">
    <property type="entry name" value="Sig_transdc_resp-reg_receiver"/>
</dbReference>
<dbReference type="PANTHER" id="PTHR43214:SF41">
    <property type="entry name" value="NITRATE_NITRITE RESPONSE REGULATOR PROTEIN NARP"/>
    <property type="match status" value="1"/>
</dbReference>
<dbReference type="OrthoDB" id="9796655at2"/>
<dbReference type="CDD" id="cd06170">
    <property type="entry name" value="LuxR_C_like"/>
    <property type="match status" value="1"/>
</dbReference>
<name>A0A518I2K8_9BACT</name>
<keyword evidence="3" id="KW-0238">DNA-binding</keyword>
<keyword evidence="9" id="KW-1185">Reference proteome</keyword>
<dbReference type="InterPro" id="IPR039420">
    <property type="entry name" value="WalR-like"/>
</dbReference>
<dbReference type="InterPro" id="IPR011006">
    <property type="entry name" value="CheY-like_superfamily"/>
</dbReference>
<evidence type="ECO:0000256" key="5">
    <source>
        <dbReference type="PROSITE-ProRule" id="PRU00169"/>
    </source>
</evidence>
<dbReference type="RefSeq" id="WP_145391423.1">
    <property type="nucleotide sequence ID" value="NZ_CP037423.1"/>
</dbReference>
<accession>A0A518I2K8</accession>
<dbReference type="GO" id="GO:0006355">
    <property type="term" value="P:regulation of DNA-templated transcription"/>
    <property type="evidence" value="ECO:0007669"/>
    <property type="project" value="InterPro"/>
</dbReference>
<dbReference type="Pfam" id="PF00072">
    <property type="entry name" value="Response_reg"/>
    <property type="match status" value="1"/>
</dbReference>
<dbReference type="Pfam" id="PF00196">
    <property type="entry name" value="GerE"/>
    <property type="match status" value="1"/>
</dbReference>
<evidence type="ECO:0000259" key="7">
    <source>
        <dbReference type="PROSITE" id="PS50110"/>
    </source>
</evidence>
<evidence type="ECO:0000256" key="1">
    <source>
        <dbReference type="ARBA" id="ARBA00022553"/>
    </source>
</evidence>
<dbReference type="GO" id="GO:0000160">
    <property type="term" value="P:phosphorelay signal transduction system"/>
    <property type="evidence" value="ECO:0007669"/>
    <property type="project" value="InterPro"/>
</dbReference>
<reference evidence="8 9" key="1">
    <citation type="submission" date="2019-03" db="EMBL/GenBank/DDBJ databases">
        <title>Deep-cultivation of Planctomycetes and their phenomic and genomic characterization uncovers novel biology.</title>
        <authorList>
            <person name="Wiegand S."/>
            <person name="Jogler M."/>
            <person name="Boedeker C."/>
            <person name="Pinto D."/>
            <person name="Vollmers J."/>
            <person name="Rivas-Marin E."/>
            <person name="Kohn T."/>
            <person name="Peeters S.H."/>
            <person name="Heuer A."/>
            <person name="Rast P."/>
            <person name="Oberbeckmann S."/>
            <person name="Bunk B."/>
            <person name="Jeske O."/>
            <person name="Meyerdierks A."/>
            <person name="Storesund J.E."/>
            <person name="Kallscheuer N."/>
            <person name="Luecker S."/>
            <person name="Lage O.M."/>
            <person name="Pohl T."/>
            <person name="Merkel B.J."/>
            <person name="Hornburger P."/>
            <person name="Mueller R.-W."/>
            <person name="Bruemmer F."/>
            <person name="Labrenz M."/>
            <person name="Spormann A.M."/>
            <person name="Op den Camp H."/>
            <person name="Overmann J."/>
            <person name="Amann R."/>
            <person name="Jetten M.S.M."/>
            <person name="Mascher T."/>
            <person name="Medema M.H."/>
            <person name="Devos D.P."/>
            <person name="Kaster A.-K."/>
            <person name="Ovreas L."/>
            <person name="Rohde M."/>
            <person name="Galperin M.Y."/>
            <person name="Jogler C."/>
        </authorList>
    </citation>
    <scope>NUCLEOTIDE SEQUENCE [LARGE SCALE GENOMIC DNA]</scope>
    <source>
        <strain evidence="8 9">Enr13</strain>
    </source>
</reference>
<dbReference type="SMART" id="SM00421">
    <property type="entry name" value="HTH_LUXR"/>
    <property type="match status" value="1"/>
</dbReference>
<dbReference type="SUPFAM" id="SSF52172">
    <property type="entry name" value="CheY-like"/>
    <property type="match status" value="1"/>
</dbReference>